<gene>
    <name evidence="1" type="ORF">DC20_00750</name>
</gene>
<name>A0A0N7HVZ0_9BACT</name>
<reference evidence="1 2" key="1">
    <citation type="submission" date="2015-08" db="EMBL/GenBank/DDBJ databases">
        <title>Complete genome sequence of Rufibacter tibetensis strain 1351t, a radiation-resistant bacterium from tibet plateau.</title>
        <authorList>
            <person name="Dai J."/>
        </authorList>
    </citation>
    <scope>NUCLEOTIDE SEQUENCE [LARGE SCALE GENOMIC DNA]</scope>
    <source>
        <strain evidence="1 2">1351</strain>
    </source>
</reference>
<dbReference type="AlphaFoldDB" id="A0A0N7HVZ0"/>
<accession>A0A0N7HVZ0</accession>
<protein>
    <submittedName>
        <fullName evidence="1">Uncharacterized protein</fullName>
    </submittedName>
</protein>
<organism evidence="1 2">
    <name type="scientific">Rufibacter tibetensis</name>
    <dbReference type="NCBI Taxonomy" id="512763"/>
    <lineage>
        <taxon>Bacteria</taxon>
        <taxon>Pseudomonadati</taxon>
        <taxon>Bacteroidota</taxon>
        <taxon>Cytophagia</taxon>
        <taxon>Cytophagales</taxon>
        <taxon>Hymenobacteraceae</taxon>
        <taxon>Rufibacter</taxon>
    </lineage>
</organism>
<dbReference type="Proteomes" id="UP000061382">
    <property type="component" value="Chromosome"/>
</dbReference>
<sequence>MGFLLVIEWIEIYTAEFNENDRAFSAVRASLLIPLARACSSCPHALLVYYRLIFTDYLFFTYSFID</sequence>
<keyword evidence="2" id="KW-1185">Reference proteome</keyword>
<dbReference type="PATRIC" id="fig|512763.3.peg.166"/>
<evidence type="ECO:0000313" key="2">
    <source>
        <dbReference type="Proteomes" id="UP000061382"/>
    </source>
</evidence>
<evidence type="ECO:0000313" key="1">
    <source>
        <dbReference type="EMBL" id="ALI97784.1"/>
    </source>
</evidence>
<dbReference type="EMBL" id="CP012643">
    <property type="protein sequence ID" value="ALI97784.1"/>
    <property type="molecule type" value="Genomic_DNA"/>
</dbReference>
<dbReference type="KEGG" id="rti:DC20_00750"/>
<proteinExistence type="predicted"/>